<name>A0A420DTX3_9RHOB</name>
<evidence type="ECO:0000256" key="1">
    <source>
        <dbReference type="ARBA" id="ARBA00022553"/>
    </source>
</evidence>
<dbReference type="Gene3D" id="3.40.50.2300">
    <property type="match status" value="1"/>
</dbReference>
<accession>A0A420DTX3</accession>
<protein>
    <submittedName>
        <fullName evidence="8">Response regulator receiver domain-containing protein</fullName>
    </submittedName>
</protein>
<evidence type="ECO:0000256" key="2">
    <source>
        <dbReference type="ARBA" id="ARBA00023012"/>
    </source>
</evidence>
<dbReference type="STRING" id="1443111.Z949_230"/>
<organism evidence="8 9">
    <name type="scientific">Sulfitobacter guttiformis</name>
    <dbReference type="NCBI Taxonomy" id="74349"/>
    <lineage>
        <taxon>Bacteria</taxon>
        <taxon>Pseudomonadati</taxon>
        <taxon>Pseudomonadota</taxon>
        <taxon>Alphaproteobacteria</taxon>
        <taxon>Rhodobacterales</taxon>
        <taxon>Roseobacteraceae</taxon>
        <taxon>Sulfitobacter</taxon>
    </lineage>
</organism>
<evidence type="ECO:0000256" key="5">
    <source>
        <dbReference type="ARBA" id="ARBA00023163"/>
    </source>
</evidence>
<dbReference type="GO" id="GO:0005829">
    <property type="term" value="C:cytosol"/>
    <property type="evidence" value="ECO:0007669"/>
    <property type="project" value="TreeGrafter"/>
</dbReference>
<dbReference type="PANTHER" id="PTHR48111:SF1">
    <property type="entry name" value="TWO-COMPONENT RESPONSE REGULATOR ORR33"/>
    <property type="match status" value="1"/>
</dbReference>
<evidence type="ECO:0000256" key="4">
    <source>
        <dbReference type="ARBA" id="ARBA00023125"/>
    </source>
</evidence>
<sequence length="329" mass="36300">MRILAVDDDPIILELLAQFVEFVGGHELVTATSGQEAIQLVKSSGKSGFDCFLFDIQMPQMDGIELTQNIRDMAQHADTPVLMLTAMSDKRYIDAAFAAGATDYVTKPFEVTELTARLRLVEDLVKTRRIRTKKIFATQSRSAQAQPNVLASKLELHDPVSIYDVDNVIEYPAMENYVRQLARGSMFGSSTFAFTVRKIAEHHAHLSAAEFAFLISDVAEVISDTLAGHQFLMAYAGSGTFVCVTESGWRPDMAPMMDAINLSLSRTELFDNSGQQLYVRVSAGDAIRLIWKSENSVMEAVSAAYLSAEAASAAHERSMNDLWLSPQRA</sequence>
<gene>
    <name evidence="8" type="ORF">C8N30_2168</name>
</gene>
<proteinExistence type="predicted"/>
<keyword evidence="5" id="KW-0804">Transcription</keyword>
<dbReference type="GO" id="GO:0006355">
    <property type="term" value="P:regulation of DNA-templated transcription"/>
    <property type="evidence" value="ECO:0007669"/>
    <property type="project" value="TreeGrafter"/>
</dbReference>
<evidence type="ECO:0000256" key="6">
    <source>
        <dbReference type="PROSITE-ProRule" id="PRU00169"/>
    </source>
</evidence>
<dbReference type="SUPFAM" id="SSF52172">
    <property type="entry name" value="CheY-like"/>
    <property type="match status" value="1"/>
</dbReference>
<keyword evidence="9" id="KW-1185">Reference proteome</keyword>
<feature type="modified residue" description="4-aspartylphosphate" evidence="6">
    <location>
        <position position="55"/>
    </location>
</feature>
<keyword evidence="2" id="KW-0902">Two-component regulatory system</keyword>
<comment type="caution">
    <text evidence="8">The sequence shown here is derived from an EMBL/GenBank/DDBJ whole genome shotgun (WGS) entry which is preliminary data.</text>
</comment>
<evidence type="ECO:0000259" key="7">
    <source>
        <dbReference type="PROSITE" id="PS50110"/>
    </source>
</evidence>
<dbReference type="GO" id="GO:0000976">
    <property type="term" value="F:transcription cis-regulatory region binding"/>
    <property type="evidence" value="ECO:0007669"/>
    <property type="project" value="TreeGrafter"/>
</dbReference>
<keyword evidence="3" id="KW-0805">Transcription regulation</keyword>
<dbReference type="InterPro" id="IPR001789">
    <property type="entry name" value="Sig_transdc_resp-reg_receiver"/>
</dbReference>
<dbReference type="GO" id="GO:0000156">
    <property type="term" value="F:phosphorelay response regulator activity"/>
    <property type="evidence" value="ECO:0007669"/>
    <property type="project" value="TreeGrafter"/>
</dbReference>
<keyword evidence="4" id="KW-0238">DNA-binding</keyword>
<dbReference type="InterPro" id="IPR039420">
    <property type="entry name" value="WalR-like"/>
</dbReference>
<reference evidence="8 9" key="1">
    <citation type="submission" date="2018-09" db="EMBL/GenBank/DDBJ databases">
        <title>Genomic Encyclopedia of Archaeal and Bacterial Type Strains, Phase II (KMG-II): from individual species to whole genera.</title>
        <authorList>
            <person name="Goeker M."/>
        </authorList>
    </citation>
    <scope>NUCLEOTIDE SEQUENCE [LARGE SCALE GENOMIC DNA]</scope>
    <source>
        <strain evidence="8 9">DSM 11458</strain>
    </source>
</reference>
<dbReference type="RefSeq" id="WP_025060946.1">
    <property type="nucleotide sequence ID" value="NZ_RAQK01000001.1"/>
</dbReference>
<dbReference type="SMART" id="SM00448">
    <property type="entry name" value="REC"/>
    <property type="match status" value="1"/>
</dbReference>
<dbReference type="EMBL" id="RAQK01000001">
    <property type="protein sequence ID" value="RKE97557.1"/>
    <property type="molecule type" value="Genomic_DNA"/>
</dbReference>
<evidence type="ECO:0000313" key="9">
    <source>
        <dbReference type="Proteomes" id="UP000284407"/>
    </source>
</evidence>
<dbReference type="Pfam" id="PF00072">
    <property type="entry name" value="Response_reg"/>
    <property type="match status" value="1"/>
</dbReference>
<dbReference type="Proteomes" id="UP000284407">
    <property type="component" value="Unassembled WGS sequence"/>
</dbReference>
<dbReference type="InterPro" id="IPR011006">
    <property type="entry name" value="CheY-like_superfamily"/>
</dbReference>
<evidence type="ECO:0000313" key="8">
    <source>
        <dbReference type="EMBL" id="RKE97557.1"/>
    </source>
</evidence>
<dbReference type="PROSITE" id="PS50110">
    <property type="entry name" value="RESPONSE_REGULATORY"/>
    <property type="match status" value="1"/>
</dbReference>
<dbReference type="OrthoDB" id="7326651at2"/>
<feature type="domain" description="Response regulatory" evidence="7">
    <location>
        <begin position="2"/>
        <end position="122"/>
    </location>
</feature>
<dbReference type="AlphaFoldDB" id="A0A420DTX3"/>
<dbReference type="PANTHER" id="PTHR48111">
    <property type="entry name" value="REGULATOR OF RPOS"/>
    <property type="match status" value="1"/>
</dbReference>
<keyword evidence="1 6" id="KW-0597">Phosphoprotein</keyword>
<dbReference type="GO" id="GO:0032993">
    <property type="term" value="C:protein-DNA complex"/>
    <property type="evidence" value="ECO:0007669"/>
    <property type="project" value="TreeGrafter"/>
</dbReference>
<evidence type="ECO:0000256" key="3">
    <source>
        <dbReference type="ARBA" id="ARBA00023015"/>
    </source>
</evidence>